<feature type="compositionally biased region" description="Low complexity" evidence="6">
    <location>
        <begin position="72"/>
        <end position="91"/>
    </location>
</feature>
<gene>
    <name evidence="7" type="ORF">BN1232_04506</name>
</gene>
<evidence type="ECO:0000256" key="1">
    <source>
        <dbReference type="ARBA" id="ARBA00022475"/>
    </source>
</evidence>
<evidence type="ECO:0000313" key="7">
    <source>
        <dbReference type="EMBL" id="CQD19288.1"/>
    </source>
</evidence>
<keyword evidence="3" id="KW-0472">Membrane</keyword>
<name>A0A0E4GZX3_MYCLN</name>
<dbReference type="InterPro" id="IPR025971">
    <property type="entry name" value="LppP/LprE"/>
</dbReference>
<evidence type="ECO:0000256" key="2">
    <source>
        <dbReference type="ARBA" id="ARBA00022729"/>
    </source>
</evidence>
<evidence type="ECO:0000313" key="8">
    <source>
        <dbReference type="Proteomes" id="UP000199251"/>
    </source>
</evidence>
<feature type="region of interest" description="Disordered" evidence="6">
    <location>
        <begin position="65"/>
        <end position="102"/>
    </location>
</feature>
<keyword evidence="5" id="KW-0449">Lipoprotein</keyword>
<reference evidence="7 8" key="1">
    <citation type="submission" date="2015-03" db="EMBL/GenBank/DDBJ databases">
        <authorList>
            <person name="Urmite Genomes"/>
        </authorList>
    </citation>
    <scope>NUCLEOTIDE SEQUENCE [LARGE SCALE GENOMIC DNA]</scope>
    <source>
        <strain evidence="7 8">CSUR P1491</strain>
    </source>
</reference>
<dbReference type="AlphaFoldDB" id="A0A0E4GZX3"/>
<evidence type="ECO:0000256" key="4">
    <source>
        <dbReference type="ARBA" id="ARBA00023139"/>
    </source>
</evidence>
<dbReference type="EMBL" id="CTEE01000001">
    <property type="protein sequence ID" value="CQD19288.1"/>
    <property type="molecule type" value="Genomic_DNA"/>
</dbReference>
<dbReference type="Pfam" id="PF14041">
    <property type="entry name" value="Lipoprotein_21"/>
    <property type="match status" value="1"/>
</dbReference>
<proteinExistence type="predicted"/>
<keyword evidence="1" id="KW-1003">Cell membrane</keyword>
<organism evidence="7 8">
    <name type="scientific">Mycobacterium lentiflavum</name>
    <dbReference type="NCBI Taxonomy" id="141349"/>
    <lineage>
        <taxon>Bacteria</taxon>
        <taxon>Bacillati</taxon>
        <taxon>Actinomycetota</taxon>
        <taxon>Actinomycetes</taxon>
        <taxon>Mycobacteriales</taxon>
        <taxon>Mycobacteriaceae</taxon>
        <taxon>Mycobacterium</taxon>
        <taxon>Mycobacterium simiae complex</taxon>
    </lineage>
</organism>
<dbReference type="STRING" id="141349.BN1232_04506"/>
<sequence>MTASTAQLGVRGPLIRAADTARGMPATPAHAMPVRLRDVWCLPCRVEPLTVGVLLAVTLSGCGSGDSTVAKTPQATTSTASITAPATPKPTEIASPGSSAPADPCAVNLASPTIAKVVSDLPRDPRSQQAWNPEPIAGNYNQCAQLSAVIIKANTNGVNATTRAVLFHLGQFIPQGVPDTYGFNGIDAAQTTGDTVALTYPSGISGLNTDVRFRWNGNTVELIGNGPGH</sequence>
<accession>A0A0E4GZX3</accession>
<dbReference type="Proteomes" id="UP000199251">
    <property type="component" value="Unassembled WGS sequence"/>
</dbReference>
<evidence type="ECO:0000256" key="3">
    <source>
        <dbReference type="ARBA" id="ARBA00023136"/>
    </source>
</evidence>
<protein>
    <submittedName>
        <fullName evidence="7">LprE protein</fullName>
    </submittedName>
</protein>
<evidence type="ECO:0000256" key="5">
    <source>
        <dbReference type="ARBA" id="ARBA00023288"/>
    </source>
</evidence>
<evidence type="ECO:0000256" key="6">
    <source>
        <dbReference type="SAM" id="MobiDB-lite"/>
    </source>
</evidence>
<keyword evidence="4" id="KW-0564">Palmitate</keyword>
<keyword evidence="2" id="KW-0732">Signal</keyword>